<name>A0A7T1AY36_9STAP</name>
<dbReference type="RefSeq" id="WP_048794025.1">
    <property type="nucleotide sequence ID" value="NZ_CP064056.1"/>
</dbReference>
<dbReference type="PIRSF" id="PIRSF016897">
    <property type="entry name" value="GlpP"/>
    <property type="match status" value="1"/>
</dbReference>
<evidence type="ECO:0000313" key="2">
    <source>
        <dbReference type="EMBL" id="QPM74216.1"/>
    </source>
</evidence>
<proteinExistence type="predicted"/>
<dbReference type="SUPFAM" id="SSF110391">
    <property type="entry name" value="GlpP-like"/>
    <property type="match status" value="1"/>
</dbReference>
<organism evidence="2 3">
    <name type="scientific">Staphylococcus lloydii</name>
    <dbReference type="NCBI Taxonomy" id="2781774"/>
    <lineage>
        <taxon>Bacteria</taxon>
        <taxon>Bacillati</taxon>
        <taxon>Bacillota</taxon>
        <taxon>Bacilli</taxon>
        <taxon>Bacillales</taxon>
        <taxon>Staphylococcaceae</taxon>
        <taxon>Staphylococcus</taxon>
    </lineage>
</organism>
<comment type="function">
    <text evidence="1">Regulates expression of the glpD operon. In the presence of glycerol 3-phosphate (G3P) causes antitermination of transcription of glpD at the inverted repeat of the leader region to enhance its transcription. Binds and stabilizes glpD leader mRNA.</text>
</comment>
<keyword evidence="1" id="KW-0319">Glycerol metabolism</keyword>
<dbReference type="GO" id="GO:0001072">
    <property type="term" value="F:transcription antitermination factor activity, RNA binding"/>
    <property type="evidence" value="ECO:0007669"/>
    <property type="project" value="TreeGrafter"/>
</dbReference>
<keyword evidence="1" id="KW-0804">Transcription</keyword>
<dbReference type="GO" id="GO:0045893">
    <property type="term" value="P:positive regulation of DNA-templated transcription"/>
    <property type="evidence" value="ECO:0007669"/>
    <property type="project" value="TreeGrafter"/>
</dbReference>
<keyword evidence="1" id="KW-0694">RNA-binding</keyword>
<dbReference type="AlphaFoldDB" id="A0A7T1AY36"/>
<dbReference type="PANTHER" id="PTHR35787">
    <property type="entry name" value="GLYCEROL UPTAKE OPERON ANTITERMINATOR REGULATORY PROTEIN"/>
    <property type="match status" value="1"/>
</dbReference>
<keyword evidence="3" id="KW-1185">Reference proteome</keyword>
<dbReference type="PANTHER" id="PTHR35787:SF1">
    <property type="entry name" value="GLYCEROL UPTAKE OPERON ANTITERMINATOR REGULATORY PROTEIN"/>
    <property type="match status" value="1"/>
</dbReference>
<dbReference type="Gene3D" id="3.20.20.70">
    <property type="entry name" value="Aldolase class I"/>
    <property type="match status" value="1"/>
</dbReference>
<dbReference type="GO" id="GO:0006071">
    <property type="term" value="P:glycerol metabolic process"/>
    <property type="evidence" value="ECO:0007669"/>
    <property type="project" value="UniProtKB-UniRule"/>
</dbReference>
<reference evidence="2 3" key="1">
    <citation type="submission" date="2020-10" db="EMBL/GenBank/DDBJ databases">
        <title>Closed genome sequences of Staphylococcus lloydii sp. nov. and Staphylococcus durrellii sp. nov. Isolated from Captive Fruit Bats (Pteropus livingstonii).</title>
        <authorList>
            <person name="Fountain K."/>
        </authorList>
    </citation>
    <scope>NUCLEOTIDE SEQUENCE [LARGE SCALE GENOMIC DNA]</scope>
    <source>
        <strain evidence="2 3">23_2_7_LY</strain>
    </source>
</reference>
<sequence length="177" mass="19942">MQQHILPAIRTMKDLEKLINTDYKECVLLDTHIGHLKSIMELLNKNNLETYIHIDLIKGMSHDEFACEYIIQNYKPKGIVSTKTKVIKKAKALNTTSILRVFVIDSHALTRSIELINRVEPDFVEVLPGVASKAIKVIDDETNAKVIAGGLIKEQDEVIQAVKSGAKYITSSDRSLW</sequence>
<gene>
    <name evidence="2" type="ORF">ISP08_07615</name>
</gene>
<dbReference type="InterPro" id="IPR013785">
    <property type="entry name" value="Aldolase_TIM"/>
</dbReference>
<dbReference type="GO" id="GO:0003723">
    <property type="term" value="F:RNA binding"/>
    <property type="evidence" value="ECO:0007669"/>
    <property type="project" value="UniProtKB-KW"/>
</dbReference>
<evidence type="ECO:0000313" key="3">
    <source>
        <dbReference type="Proteomes" id="UP000594455"/>
    </source>
</evidence>
<dbReference type="Proteomes" id="UP000594455">
    <property type="component" value="Chromosome"/>
</dbReference>
<dbReference type="InterPro" id="IPR006699">
    <property type="entry name" value="GlpP"/>
</dbReference>
<dbReference type="Pfam" id="PF04309">
    <property type="entry name" value="G3P_antiterm"/>
    <property type="match status" value="1"/>
</dbReference>
<protein>
    <recommendedName>
        <fullName evidence="1">Glycerol uptake operon antiterminator regulatory protein</fullName>
    </recommendedName>
</protein>
<dbReference type="KEGG" id="sllo:ISP08_07615"/>
<dbReference type="EMBL" id="CP064056">
    <property type="protein sequence ID" value="QPM74216.1"/>
    <property type="molecule type" value="Genomic_DNA"/>
</dbReference>
<keyword evidence="1" id="KW-0805">Transcription regulation</keyword>
<accession>A0A7T1AY36</accession>
<evidence type="ECO:0000256" key="1">
    <source>
        <dbReference type="PIRNR" id="PIRNR016897"/>
    </source>
</evidence>